<dbReference type="Pfam" id="PF00201">
    <property type="entry name" value="UDPGT"/>
    <property type="match status" value="1"/>
</dbReference>
<evidence type="ECO:0000256" key="3">
    <source>
        <dbReference type="ARBA" id="ARBA00051296"/>
    </source>
</evidence>
<dbReference type="OMA" id="ISAFHRY"/>
<dbReference type="Gene3D" id="3.40.50.2000">
    <property type="entry name" value="Glycogen Phosphorylase B"/>
    <property type="match status" value="2"/>
</dbReference>
<accession>A0A803MAF3</accession>
<dbReference type="PANTHER" id="PTHR48044:SF22">
    <property type="entry name" value="GLYCOSYLTRANSFERASE"/>
    <property type="match status" value="1"/>
</dbReference>
<dbReference type="AlphaFoldDB" id="A0A803MAF3"/>
<comment type="similarity">
    <text evidence="1 4">Belongs to the UDP-glycosyltransferase family.</text>
</comment>
<dbReference type="Proteomes" id="UP000596660">
    <property type="component" value="Unplaced"/>
</dbReference>
<comment type="catalytic activity">
    <reaction evidence="3">
        <text>a 3'-hydro-2'-hydroxy-beta-oxodihydrochalcone + UDP-alpha-D-glucose = a 3'-(beta-D-glucopyranosyl)-2'-hydroxy-beta-oxodihydrochalcone + UDP + H(+)</text>
        <dbReference type="Rhea" id="RHEA:51504"/>
        <dbReference type="ChEBI" id="CHEBI:15378"/>
        <dbReference type="ChEBI" id="CHEBI:58223"/>
        <dbReference type="ChEBI" id="CHEBI:58885"/>
        <dbReference type="ChEBI" id="CHEBI:142482"/>
        <dbReference type="ChEBI" id="CHEBI:142483"/>
        <dbReference type="EC" id="2.4.1.360"/>
    </reaction>
    <physiologicalReaction direction="left-to-right" evidence="3">
        <dbReference type="Rhea" id="RHEA:51505"/>
    </physiologicalReaction>
</comment>
<keyword evidence="4" id="KW-0328">Glycosyltransferase</keyword>
<evidence type="ECO:0000256" key="1">
    <source>
        <dbReference type="ARBA" id="ARBA00009995"/>
    </source>
</evidence>
<dbReference type="EC" id="2.4.1.-" evidence="5"/>
<feature type="domain" description="Glycosyltransferase N-terminal" evidence="6">
    <location>
        <begin position="12"/>
        <end position="249"/>
    </location>
</feature>
<dbReference type="GeneID" id="110707317"/>
<proteinExistence type="inferred from homology"/>
<dbReference type="KEGG" id="cqi:110707317"/>
<reference evidence="7" key="2">
    <citation type="submission" date="2021-03" db="UniProtKB">
        <authorList>
            <consortium name="EnsemblPlants"/>
        </authorList>
    </citation>
    <scope>IDENTIFICATION</scope>
</reference>
<evidence type="ECO:0000313" key="8">
    <source>
        <dbReference type="Proteomes" id="UP000596660"/>
    </source>
</evidence>
<dbReference type="GO" id="GO:0009690">
    <property type="term" value="P:cytokinin metabolic process"/>
    <property type="evidence" value="ECO:0007669"/>
    <property type="project" value="UniProtKB-ARBA"/>
</dbReference>
<evidence type="ECO:0000256" key="4">
    <source>
        <dbReference type="RuleBase" id="RU003718"/>
    </source>
</evidence>
<dbReference type="Gramene" id="AUR62026070-RA">
    <property type="protein sequence ID" value="AUR62026070-RA:cds"/>
    <property type="gene ID" value="AUR62026070"/>
</dbReference>
<protein>
    <recommendedName>
        <fullName evidence="5">Glycosyltransferase</fullName>
        <ecNumber evidence="5">2.4.1.-</ecNumber>
    </recommendedName>
</protein>
<dbReference type="RefSeq" id="XP_021741028.1">
    <property type="nucleotide sequence ID" value="XM_021885336.1"/>
</dbReference>
<dbReference type="InterPro" id="IPR035595">
    <property type="entry name" value="UDP_glycos_trans_CS"/>
</dbReference>
<dbReference type="InterPro" id="IPR002213">
    <property type="entry name" value="UDP_glucos_trans"/>
</dbReference>
<reference evidence="7" key="1">
    <citation type="journal article" date="2017" name="Nature">
        <title>The genome of Chenopodium quinoa.</title>
        <authorList>
            <person name="Jarvis D.E."/>
            <person name="Ho Y.S."/>
            <person name="Lightfoot D.J."/>
            <person name="Schmoeckel S.M."/>
            <person name="Li B."/>
            <person name="Borm T.J.A."/>
            <person name="Ohyanagi H."/>
            <person name="Mineta K."/>
            <person name="Michell C.T."/>
            <person name="Saber N."/>
            <person name="Kharbatia N.M."/>
            <person name="Rupper R.R."/>
            <person name="Sharp A.R."/>
            <person name="Dally N."/>
            <person name="Boughton B.A."/>
            <person name="Woo Y.H."/>
            <person name="Gao G."/>
            <person name="Schijlen E.G.W.M."/>
            <person name="Guo X."/>
            <person name="Momin A.A."/>
            <person name="Negrao S."/>
            <person name="Al-Babili S."/>
            <person name="Gehring C."/>
            <person name="Roessner U."/>
            <person name="Jung C."/>
            <person name="Murphy K."/>
            <person name="Arold S.T."/>
            <person name="Gojobori T."/>
            <person name="van der Linden C.G."/>
            <person name="van Loo E.N."/>
            <person name="Jellen E.N."/>
            <person name="Maughan P.J."/>
            <person name="Tester M."/>
        </authorList>
    </citation>
    <scope>NUCLEOTIDE SEQUENCE [LARGE SCALE GENOMIC DNA]</scope>
    <source>
        <strain evidence="7">cv. PI 614886</strain>
    </source>
</reference>
<evidence type="ECO:0000259" key="6">
    <source>
        <dbReference type="Pfam" id="PF26168"/>
    </source>
</evidence>
<dbReference type="SUPFAM" id="SSF53756">
    <property type="entry name" value="UDP-Glycosyltransferase/glycogen phosphorylase"/>
    <property type="match status" value="1"/>
</dbReference>
<sequence length="471" mass="52864">MDKQNNPKQLSQVAVVMVPLPAQSHLNQLLHLSQVITSYGIQVHFAGSASHNRQAKLRLHGWDKESLAKITFHDFQLPPYDTSPPVPTNIGHSIPFPTHFYPLFEAATHLYEPVSQLLQQLSTLFRRVIVIHDIIIASVVQDVKLIPNAESYSVLPISAFTYFLGVWESIADKPFQLDLEDIPNCIPSNEGCTPPEIDSFVANQFKYLGIESGKIYNTSRPIEGRYVKLLEKLSANSETKHFVLGPFNPVELKNNSGSQRHQCLEWLDEQEKDSVIYISFGSSTSLSYEQIMELAIGLERSWQKFVWVLRNSDTGNIFAEGEIRRPQLPEGFEERMKNRGIVVRDWAPQLEILAHPSTGGFMSHCGWNSIIESISMGVPIAAWPMHSEQPRNALLVTDVLKAGTLVRDWAQRAQLVTSTTIENAVKTLMVTKEGEEMRKRAAELGEAVQESLAKGGAAQLEMDSFIAHITR</sequence>
<gene>
    <name evidence="7" type="primary">LOC110707317</name>
</gene>
<keyword evidence="8" id="KW-1185">Reference proteome</keyword>
<dbReference type="OrthoDB" id="5835829at2759"/>
<dbReference type="EnsemblPlants" id="AUR62026070-RA">
    <property type="protein sequence ID" value="AUR62026070-RA:cds"/>
    <property type="gene ID" value="AUR62026070"/>
</dbReference>
<name>A0A803MAF3_CHEQI</name>
<dbReference type="GO" id="GO:0120514">
    <property type="term" value="F:2-hydroxyflavanone C-glucosyltransferase activity"/>
    <property type="evidence" value="ECO:0007669"/>
    <property type="project" value="UniProtKB-EC"/>
</dbReference>
<dbReference type="Pfam" id="PF26168">
    <property type="entry name" value="Glyco_transf_N"/>
    <property type="match status" value="1"/>
</dbReference>
<dbReference type="FunFam" id="3.40.50.2000:FF:000060">
    <property type="entry name" value="Glycosyltransferase"/>
    <property type="match status" value="1"/>
</dbReference>
<keyword evidence="2 4" id="KW-0808">Transferase</keyword>
<dbReference type="PANTHER" id="PTHR48044">
    <property type="entry name" value="GLYCOSYLTRANSFERASE"/>
    <property type="match status" value="1"/>
</dbReference>
<dbReference type="FunFam" id="3.40.50.2000:FF:000238">
    <property type="entry name" value="Glycosyltransferase"/>
    <property type="match status" value="1"/>
</dbReference>
<dbReference type="InterPro" id="IPR058980">
    <property type="entry name" value="Glyco_transf_N"/>
</dbReference>
<evidence type="ECO:0000256" key="2">
    <source>
        <dbReference type="ARBA" id="ARBA00022679"/>
    </source>
</evidence>
<organism evidence="7 8">
    <name type="scientific">Chenopodium quinoa</name>
    <name type="common">Quinoa</name>
    <dbReference type="NCBI Taxonomy" id="63459"/>
    <lineage>
        <taxon>Eukaryota</taxon>
        <taxon>Viridiplantae</taxon>
        <taxon>Streptophyta</taxon>
        <taxon>Embryophyta</taxon>
        <taxon>Tracheophyta</taxon>
        <taxon>Spermatophyta</taxon>
        <taxon>Magnoliopsida</taxon>
        <taxon>eudicotyledons</taxon>
        <taxon>Gunneridae</taxon>
        <taxon>Pentapetalae</taxon>
        <taxon>Caryophyllales</taxon>
        <taxon>Chenopodiaceae</taxon>
        <taxon>Chenopodioideae</taxon>
        <taxon>Atripliceae</taxon>
        <taxon>Chenopodium</taxon>
    </lineage>
</organism>
<evidence type="ECO:0000256" key="5">
    <source>
        <dbReference type="RuleBase" id="RU362057"/>
    </source>
</evidence>
<dbReference type="CDD" id="cd03784">
    <property type="entry name" value="GT1_Gtf-like"/>
    <property type="match status" value="1"/>
</dbReference>
<dbReference type="PROSITE" id="PS00375">
    <property type="entry name" value="UDPGT"/>
    <property type="match status" value="1"/>
</dbReference>
<evidence type="ECO:0000313" key="7">
    <source>
        <dbReference type="EnsemblPlants" id="AUR62026070-RA:cds"/>
    </source>
</evidence>
<dbReference type="GO" id="GO:0050404">
    <property type="term" value="F:zeatin O-beta-D-xylosyltransferase activity"/>
    <property type="evidence" value="ECO:0007669"/>
    <property type="project" value="UniProtKB-ARBA"/>
</dbReference>